<proteinExistence type="predicted"/>
<dbReference type="PANTHER" id="PTHR22603">
    <property type="entry name" value="CHOLINE/ETHANOALAMINE KINASE"/>
    <property type="match status" value="1"/>
</dbReference>
<dbReference type="PANTHER" id="PTHR22603:SF66">
    <property type="entry name" value="ETHANOLAMINE KINASE"/>
    <property type="match status" value="1"/>
</dbReference>
<dbReference type="GO" id="GO:0004305">
    <property type="term" value="F:ethanolamine kinase activity"/>
    <property type="evidence" value="ECO:0007669"/>
    <property type="project" value="TreeGrafter"/>
</dbReference>
<dbReference type="GO" id="GO:0004103">
    <property type="term" value="F:choline kinase activity"/>
    <property type="evidence" value="ECO:0007669"/>
    <property type="project" value="UniProtKB-EC"/>
</dbReference>
<dbReference type="Gene3D" id="3.30.200.20">
    <property type="entry name" value="Phosphorylase Kinase, domain 1"/>
    <property type="match status" value="1"/>
</dbReference>
<dbReference type="EMBL" id="FIIB01000018">
    <property type="protein sequence ID" value="CYV79667.1"/>
    <property type="molecule type" value="Genomic_DNA"/>
</dbReference>
<dbReference type="GO" id="GO:0003983">
    <property type="term" value="F:UTP:glucose-1-phosphate uridylyltransferase activity"/>
    <property type="evidence" value="ECO:0007669"/>
    <property type="project" value="UniProtKB-EC"/>
</dbReference>
<dbReference type="Gene3D" id="3.90.1200.10">
    <property type="match status" value="1"/>
</dbReference>
<dbReference type="RefSeq" id="WP_050571913.1">
    <property type="nucleotide sequence ID" value="NZ_CEGW01000007.1"/>
</dbReference>
<evidence type="ECO:0000259" key="1">
    <source>
        <dbReference type="Pfam" id="PF12804"/>
    </source>
</evidence>
<keyword evidence="2" id="KW-0418">Kinase</keyword>
<protein>
    <submittedName>
        <fullName evidence="2">Choline kinase</fullName>
        <ecNumber evidence="2">2.7.1.32</ecNumber>
        <ecNumber evidence="2">2.7.7.9</ecNumber>
    </submittedName>
</protein>
<evidence type="ECO:0000313" key="2">
    <source>
        <dbReference type="EMBL" id="CYV79667.1"/>
    </source>
</evidence>
<dbReference type="Gene3D" id="3.90.550.10">
    <property type="entry name" value="Spore Coat Polysaccharide Biosynthesis Protein SpsA, Chain A"/>
    <property type="match status" value="1"/>
</dbReference>
<keyword evidence="2" id="KW-0808">Transferase</keyword>
<dbReference type="GO" id="GO:0005737">
    <property type="term" value="C:cytoplasm"/>
    <property type="evidence" value="ECO:0007669"/>
    <property type="project" value="TreeGrafter"/>
</dbReference>
<dbReference type="GO" id="GO:0006646">
    <property type="term" value="P:phosphatidylethanolamine biosynthetic process"/>
    <property type="evidence" value="ECO:0007669"/>
    <property type="project" value="TreeGrafter"/>
</dbReference>
<dbReference type="InterPro" id="IPR025877">
    <property type="entry name" value="MobA-like_NTP_Trfase"/>
</dbReference>
<name>A0A116N319_STRSU</name>
<dbReference type="CDD" id="cd05151">
    <property type="entry name" value="ChoK-like"/>
    <property type="match status" value="1"/>
</dbReference>
<dbReference type="SUPFAM" id="SSF56112">
    <property type="entry name" value="Protein kinase-like (PK-like)"/>
    <property type="match status" value="1"/>
</dbReference>
<dbReference type="InterPro" id="IPR029044">
    <property type="entry name" value="Nucleotide-diphossugar_trans"/>
</dbReference>
<feature type="domain" description="MobA-like NTP transferase" evidence="1">
    <location>
        <begin position="24"/>
        <end position="124"/>
    </location>
</feature>
<dbReference type="Proteomes" id="UP000074356">
    <property type="component" value="Unassembled WGS sequence"/>
</dbReference>
<dbReference type="EC" id="2.7.1.32" evidence="2"/>
<evidence type="ECO:0000313" key="3">
    <source>
        <dbReference type="Proteomes" id="UP000074356"/>
    </source>
</evidence>
<dbReference type="Pfam" id="PF01633">
    <property type="entry name" value="Choline_kinase"/>
    <property type="match status" value="1"/>
</dbReference>
<accession>A0A116N319</accession>
<dbReference type="SUPFAM" id="SSF53448">
    <property type="entry name" value="Nucleotide-diphospho-sugar transferases"/>
    <property type="match status" value="1"/>
</dbReference>
<sequence length="527" mass="61287">MIKEKCIDDLTIDNKSEGQVPRSAIILAAGFGLRMIPINIDRPKALLSINGERVIERLIRQLREAGVESITVVVGYMKDELTYLKEKYDITLVENADYCDSNNLYSLFLVSEKISNTFILPSDIWCRTNPFLSDETDSYYMIYEDGESHKKEYWDAMTGIAYIDHKDGIKLRQLLHAIAESELAKTAFWEEALYDSQSLWIRPKIVPLDSIRQINTFEDLRELDSHSEHLQSEAIDIICQTLQVETKDINGITALKKGMTNRSFLFSCGNKKYIMRIPGEGTDLLINRQQEFSVYRTLDGANICDEIIYINPEKGYKITKFIENARSCDLNNRLDLEKCMSKLREFHTLELQVNHDFDIFEQIEFYETLLDGAKSIYSDYEQIKKRVFSLTAYIDKHTDRKVLTHIDAVPDNFLIYSEDGVEEIRLIDWEYAGMQDPHVDIAMFCIYSLYNKEQIDELIDIYFRCCCPTEIRIKIYCYIAACGLLWSNWCEYKRSLGVDFGEYAASQYKYAKEFSLVLENNSIVEEV</sequence>
<dbReference type="AlphaFoldDB" id="A0A116N319"/>
<reference evidence="2 3" key="1">
    <citation type="submission" date="2016-02" db="EMBL/GenBank/DDBJ databases">
        <authorList>
            <consortium name="Pathogen Informatics"/>
        </authorList>
    </citation>
    <scope>NUCLEOTIDE SEQUENCE [LARGE SCALE GENOMIC DNA]</scope>
    <source>
        <strain evidence="2 3">LSS78</strain>
    </source>
</reference>
<dbReference type="InterPro" id="IPR011009">
    <property type="entry name" value="Kinase-like_dom_sf"/>
</dbReference>
<organism evidence="2 3">
    <name type="scientific">Streptococcus suis</name>
    <dbReference type="NCBI Taxonomy" id="1307"/>
    <lineage>
        <taxon>Bacteria</taxon>
        <taxon>Bacillati</taxon>
        <taxon>Bacillota</taxon>
        <taxon>Bacilli</taxon>
        <taxon>Lactobacillales</taxon>
        <taxon>Streptococcaceae</taxon>
        <taxon>Streptococcus</taxon>
    </lineage>
</organism>
<keyword evidence="2" id="KW-0548">Nucleotidyltransferase</keyword>
<gene>
    <name evidence="2" type="primary">licA</name>
    <name evidence="2" type="ORF">ERS132440_01766</name>
</gene>
<dbReference type="EC" id="2.7.7.9" evidence="2"/>
<dbReference type="Pfam" id="PF12804">
    <property type="entry name" value="NTP_transf_3"/>
    <property type="match status" value="1"/>
</dbReference>